<dbReference type="CDD" id="cd02947">
    <property type="entry name" value="TRX_family"/>
    <property type="match status" value="1"/>
</dbReference>
<evidence type="ECO:0000313" key="3">
    <source>
        <dbReference type="Proteomes" id="UP000236728"/>
    </source>
</evidence>
<evidence type="ECO:0000259" key="1">
    <source>
        <dbReference type="PROSITE" id="PS51352"/>
    </source>
</evidence>
<protein>
    <submittedName>
        <fullName evidence="2">Thioredoxin 1</fullName>
    </submittedName>
</protein>
<proteinExistence type="predicted"/>
<reference evidence="2 3" key="1">
    <citation type="submission" date="2016-10" db="EMBL/GenBank/DDBJ databases">
        <authorList>
            <person name="de Groot N.N."/>
        </authorList>
    </citation>
    <scope>NUCLEOTIDE SEQUENCE [LARGE SCALE GENOMIC DNA]</scope>
    <source>
        <strain evidence="2 3">DSM 22489</strain>
    </source>
</reference>
<dbReference type="PROSITE" id="PS51352">
    <property type="entry name" value="THIOREDOXIN_2"/>
    <property type="match status" value="1"/>
</dbReference>
<feature type="domain" description="Thioredoxin" evidence="1">
    <location>
        <begin position="1"/>
        <end position="113"/>
    </location>
</feature>
<dbReference type="GO" id="GO:0005737">
    <property type="term" value="C:cytoplasm"/>
    <property type="evidence" value="ECO:0007669"/>
    <property type="project" value="TreeGrafter"/>
</dbReference>
<keyword evidence="3" id="KW-1185">Reference proteome</keyword>
<dbReference type="GO" id="GO:0015035">
    <property type="term" value="F:protein-disulfide reductase activity"/>
    <property type="evidence" value="ECO:0007669"/>
    <property type="project" value="TreeGrafter"/>
</dbReference>
<dbReference type="Proteomes" id="UP000236728">
    <property type="component" value="Unassembled WGS sequence"/>
</dbReference>
<dbReference type="RefSeq" id="WP_103931015.1">
    <property type="nucleotide sequence ID" value="NZ_FNVA01000001.1"/>
</dbReference>
<dbReference type="AlphaFoldDB" id="A0A1H5RZG9"/>
<accession>A0A1H5RZG9</accession>
<dbReference type="PANTHER" id="PTHR45663:SF11">
    <property type="entry name" value="GEO12009P1"/>
    <property type="match status" value="1"/>
</dbReference>
<gene>
    <name evidence="2" type="ORF">SAMN05421819_0017</name>
</gene>
<dbReference type="EMBL" id="FNVA01000001">
    <property type="protein sequence ID" value="SEF43715.1"/>
    <property type="molecule type" value="Genomic_DNA"/>
</dbReference>
<evidence type="ECO:0000313" key="2">
    <source>
        <dbReference type="EMBL" id="SEF43715.1"/>
    </source>
</evidence>
<dbReference type="Gene3D" id="3.40.30.10">
    <property type="entry name" value="Glutaredoxin"/>
    <property type="match status" value="1"/>
</dbReference>
<organism evidence="2 3">
    <name type="scientific">Bryocella elongata</name>
    <dbReference type="NCBI Taxonomy" id="863522"/>
    <lineage>
        <taxon>Bacteria</taxon>
        <taxon>Pseudomonadati</taxon>
        <taxon>Acidobacteriota</taxon>
        <taxon>Terriglobia</taxon>
        <taxon>Terriglobales</taxon>
        <taxon>Acidobacteriaceae</taxon>
        <taxon>Bryocella</taxon>
    </lineage>
</organism>
<dbReference type="OrthoDB" id="9790390at2"/>
<dbReference type="SUPFAM" id="SSF52833">
    <property type="entry name" value="Thioredoxin-like"/>
    <property type="match status" value="1"/>
</dbReference>
<dbReference type="InterPro" id="IPR013766">
    <property type="entry name" value="Thioredoxin_domain"/>
</dbReference>
<dbReference type="PANTHER" id="PTHR45663">
    <property type="entry name" value="GEO12009P1"/>
    <property type="match status" value="1"/>
</dbReference>
<sequence>MSATADFVETVTIDTFDSLVLKSSTPVAVEFMSYGCEHCRLLEPVLQSVAESLGSQVAIARVNIAADQELASRFDIRGTPTLVMFLNGVEVGRAVGPVPTVSGVREAIVGTFDGDARS</sequence>
<dbReference type="InterPro" id="IPR036249">
    <property type="entry name" value="Thioredoxin-like_sf"/>
</dbReference>
<dbReference type="Pfam" id="PF00085">
    <property type="entry name" value="Thioredoxin"/>
    <property type="match status" value="1"/>
</dbReference>
<name>A0A1H5RZG9_9BACT</name>